<dbReference type="EMBL" id="VSRR010000229">
    <property type="protein sequence ID" value="MPC12662.1"/>
    <property type="molecule type" value="Genomic_DNA"/>
</dbReference>
<dbReference type="Proteomes" id="UP000324222">
    <property type="component" value="Unassembled WGS sequence"/>
</dbReference>
<name>A0A5B7CSL2_PORTR</name>
<protein>
    <submittedName>
        <fullName evidence="1">Uncharacterized protein</fullName>
    </submittedName>
</protein>
<comment type="caution">
    <text evidence="1">The sequence shown here is derived from an EMBL/GenBank/DDBJ whole genome shotgun (WGS) entry which is preliminary data.</text>
</comment>
<sequence length="148" mass="16406">MSSRLRPRTKAAIWSPACASSKDPWKDHINVIKSLYLTYLINKHHNVLNANLLRQKKVLPSLRHHTISGSHNKNCSIHLRCANYHVLLKNANAKAKPACLDVISMSRAVRVAVVSVLSAILNMSNINGDASRLLLRSIVNLIISLGKC</sequence>
<proteinExistence type="predicted"/>
<dbReference type="AntiFam" id="ANF00225">
    <property type="entry name" value="Shadow ORF (opposite tuf)"/>
</dbReference>
<evidence type="ECO:0000313" key="1">
    <source>
        <dbReference type="EMBL" id="MPC12662.1"/>
    </source>
</evidence>
<evidence type="ECO:0000313" key="2">
    <source>
        <dbReference type="Proteomes" id="UP000324222"/>
    </source>
</evidence>
<dbReference type="AlphaFoldDB" id="A0A5B7CSL2"/>
<keyword evidence="2" id="KW-1185">Reference proteome</keyword>
<organism evidence="1 2">
    <name type="scientific">Portunus trituberculatus</name>
    <name type="common">Swimming crab</name>
    <name type="synonym">Neptunus trituberculatus</name>
    <dbReference type="NCBI Taxonomy" id="210409"/>
    <lineage>
        <taxon>Eukaryota</taxon>
        <taxon>Metazoa</taxon>
        <taxon>Ecdysozoa</taxon>
        <taxon>Arthropoda</taxon>
        <taxon>Crustacea</taxon>
        <taxon>Multicrustacea</taxon>
        <taxon>Malacostraca</taxon>
        <taxon>Eumalacostraca</taxon>
        <taxon>Eucarida</taxon>
        <taxon>Decapoda</taxon>
        <taxon>Pleocyemata</taxon>
        <taxon>Brachyura</taxon>
        <taxon>Eubrachyura</taxon>
        <taxon>Portunoidea</taxon>
        <taxon>Portunidae</taxon>
        <taxon>Portuninae</taxon>
        <taxon>Portunus</taxon>
    </lineage>
</organism>
<reference evidence="1 2" key="1">
    <citation type="submission" date="2019-05" db="EMBL/GenBank/DDBJ databases">
        <title>Another draft genome of Portunus trituberculatus and its Hox gene families provides insights of decapod evolution.</title>
        <authorList>
            <person name="Jeong J.-H."/>
            <person name="Song I."/>
            <person name="Kim S."/>
            <person name="Choi T."/>
            <person name="Kim D."/>
            <person name="Ryu S."/>
            <person name="Kim W."/>
        </authorList>
    </citation>
    <scope>NUCLEOTIDE SEQUENCE [LARGE SCALE GENOMIC DNA]</scope>
    <source>
        <tissue evidence="1">Muscle</tissue>
    </source>
</reference>
<accession>A0A5B7CSL2</accession>
<gene>
    <name evidence="1" type="ORF">E2C01_005365</name>
</gene>